<evidence type="ECO:0000256" key="2">
    <source>
        <dbReference type="ARBA" id="ARBA00022723"/>
    </source>
</evidence>
<evidence type="ECO:0000313" key="9">
    <source>
        <dbReference type="Proteomes" id="UP000294914"/>
    </source>
</evidence>
<dbReference type="RefSeq" id="WP_134085358.1">
    <property type="nucleotide sequence ID" value="NZ_SOQX01000011.1"/>
</dbReference>
<evidence type="ECO:0000256" key="3">
    <source>
        <dbReference type="ARBA" id="ARBA00023004"/>
    </source>
</evidence>
<dbReference type="InterPro" id="IPR036922">
    <property type="entry name" value="Rieske_2Fe-2S_sf"/>
</dbReference>
<dbReference type="InterPro" id="IPR017941">
    <property type="entry name" value="Rieske_2Fe-2S"/>
</dbReference>
<dbReference type="EMBL" id="SOQX01000011">
    <property type="protein sequence ID" value="TDX97758.1"/>
    <property type="molecule type" value="Genomic_DNA"/>
</dbReference>
<feature type="region of interest" description="Disordered" evidence="5">
    <location>
        <begin position="91"/>
        <end position="111"/>
    </location>
</feature>
<keyword evidence="1" id="KW-0001">2Fe-2S</keyword>
<gene>
    <name evidence="8" type="ORF">EDC23_2788</name>
</gene>
<dbReference type="Proteomes" id="UP000294914">
    <property type="component" value="Unassembled WGS sequence"/>
</dbReference>
<feature type="transmembrane region" description="Helical" evidence="6">
    <location>
        <begin position="12"/>
        <end position="35"/>
    </location>
</feature>
<keyword evidence="6" id="KW-0472">Membrane</keyword>
<evidence type="ECO:0000259" key="7">
    <source>
        <dbReference type="PROSITE" id="PS51296"/>
    </source>
</evidence>
<keyword evidence="3" id="KW-0408">Iron</keyword>
<keyword evidence="2" id="KW-0479">Metal-binding</keyword>
<comment type="caution">
    <text evidence="8">The sequence shown here is derived from an EMBL/GenBank/DDBJ whole genome shotgun (WGS) entry which is preliminary data.</text>
</comment>
<dbReference type="OrthoDB" id="5624396at2"/>
<reference evidence="8 9" key="1">
    <citation type="submission" date="2019-03" db="EMBL/GenBank/DDBJ databases">
        <title>Genomic Encyclopedia of Type Strains, Phase IV (KMG-IV): sequencing the most valuable type-strain genomes for metagenomic binning, comparative biology and taxonomic classification.</title>
        <authorList>
            <person name="Goeker M."/>
        </authorList>
    </citation>
    <scope>NUCLEOTIDE SEQUENCE [LARGE SCALE GENOMIC DNA]</scope>
    <source>
        <strain evidence="8 9">DSM 16326</strain>
    </source>
</reference>
<dbReference type="GO" id="GO:0051537">
    <property type="term" value="F:2 iron, 2 sulfur cluster binding"/>
    <property type="evidence" value="ECO:0007669"/>
    <property type="project" value="UniProtKB-KW"/>
</dbReference>
<evidence type="ECO:0000256" key="4">
    <source>
        <dbReference type="ARBA" id="ARBA00023014"/>
    </source>
</evidence>
<proteinExistence type="predicted"/>
<name>A0A4R8II69_9GAMM</name>
<evidence type="ECO:0000313" key="8">
    <source>
        <dbReference type="EMBL" id="TDX97758.1"/>
    </source>
</evidence>
<keyword evidence="6" id="KW-1133">Transmembrane helix</keyword>
<dbReference type="AlphaFoldDB" id="A0A4R8II69"/>
<evidence type="ECO:0000256" key="1">
    <source>
        <dbReference type="ARBA" id="ARBA00022714"/>
    </source>
</evidence>
<evidence type="ECO:0000256" key="5">
    <source>
        <dbReference type="SAM" id="MobiDB-lite"/>
    </source>
</evidence>
<dbReference type="GO" id="GO:0046872">
    <property type="term" value="F:metal ion binding"/>
    <property type="evidence" value="ECO:0007669"/>
    <property type="project" value="UniProtKB-KW"/>
</dbReference>
<dbReference type="PROSITE" id="PS51296">
    <property type="entry name" value="RIESKE"/>
    <property type="match status" value="1"/>
</dbReference>
<keyword evidence="6" id="KW-0812">Transmembrane</keyword>
<keyword evidence="9" id="KW-1185">Reference proteome</keyword>
<dbReference type="Gene3D" id="2.102.10.10">
    <property type="entry name" value="Rieske [2Fe-2S] iron-sulphur domain"/>
    <property type="match status" value="1"/>
</dbReference>
<accession>A0A4R8II69</accession>
<feature type="domain" description="Rieske" evidence="7">
    <location>
        <begin position="87"/>
        <end position="184"/>
    </location>
</feature>
<sequence length="190" mass="21103">MTSSDRRRYLSVAVKLFFLAGLGALAAALIASIGVGDGDGDPEAAPDPWRIEVDWSALAPGEYQTVEWPDGKLIGIYRRGPGMIAQLEARGPDALQDPDSRHSRQPGDLNPAWRSHHPEVFVFLPYETRRGCRVRLDNVRQEWVDPCHGARFDLAGRLLRDTGVAEQQNLRVPDYELIGAQRLRLLPPGT</sequence>
<dbReference type="SUPFAM" id="SSF50022">
    <property type="entry name" value="ISP domain"/>
    <property type="match status" value="1"/>
</dbReference>
<evidence type="ECO:0000256" key="6">
    <source>
        <dbReference type="SAM" id="Phobius"/>
    </source>
</evidence>
<keyword evidence="4" id="KW-0411">Iron-sulfur</keyword>
<organism evidence="8 9">
    <name type="scientific">Thiohalophilus thiocyanatoxydans</name>
    <dbReference type="NCBI Taxonomy" id="381308"/>
    <lineage>
        <taxon>Bacteria</taxon>
        <taxon>Pseudomonadati</taxon>
        <taxon>Pseudomonadota</taxon>
        <taxon>Gammaproteobacteria</taxon>
        <taxon>Thiohalomonadales</taxon>
        <taxon>Thiohalophilaceae</taxon>
        <taxon>Thiohalophilus</taxon>
    </lineage>
</organism>
<protein>
    <submittedName>
        <fullName evidence="8">Ubiquinol-cytochrome c reductase iron-sulfur subunit</fullName>
    </submittedName>
</protein>